<evidence type="ECO:0000313" key="1">
    <source>
        <dbReference type="EMBL" id="GAA2485121.1"/>
    </source>
</evidence>
<dbReference type="Proteomes" id="UP001501358">
    <property type="component" value="Unassembled WGS sequence"/>
</dbReference>
<proteinExistence type="predicted"/>
<evidence type="ECO:0000313" key="2">
    <source>
        <dbReference type="Proteomes" id="UP001501358"/>
    </source>
</evidence>
<organism evidence="1 2">
    <name type="scientific">Streptomyces thermolineatus</name>
    <dbReference type="NCBI Taxonomy" id="44033"/>
    <lineage>
        <taxon>Bacteria</taxon>
        <taxon>Bacillati</taxon>
        <taxon>Actinomycetota</taxon>
        <taxon>Actinomycetes</taxon>
        <taxon>Kitasatosporales</taxon>
        <taxon>Streptomycetaceae</taxon>
        <taxon>Streptomyces</taxon>
    </lineage>
</organism>
<gene>
    <name evidence="1" type="ORF">GCM10010406_21720</name>
</gene>
<protein>
    <submittedName>
        <fullName evidence="1">Uncharacterized protein</fullName>
    </submittedName>
</protein>
<reference evidence="1 2" key="1">
    <citation type="journal article" date="2019" name="Int. J. Syst. Evol. Microbiol.">
        <title>The Global Catalogue of Microorganisms (GCM) 10K type strain sequencing project: providing services to taxonomists for standard genome sequencing and annotation.</title>
        <authorList>
            <consortium name="The Broad Institute Genomics Platform"/>
            <consortium name="The Broad Institute Genome Sequencing Center for Infectious Disease"/>
            <person name="Wu L."/>
            <person name="Ma J."/>
        </authorList>
    </citation>
    <scope>NUCLEOTIDE SEQUENCE [LARGE SCALE GENOMIC DNA]</scope>
    <source>
        <strain evidence="1 2">JCM 6307</strain>
    </source>
</reference>
<keyword evidence="2" id="KW-1185">Reference proteome</keyword>
<name>A0ABN3LLR6_9ACTN</name>
<dbReference type="RefSeq" id="WP_344383001.1">
    <property type="nucleotide sequence ID" value="NZ_BAAATA010000009.1"/>
</dbReference>
<sequence length="125" mass="13939">MSTVIDFHARKASARRRRRHVTQLRYRLHLLVPDAATVLVTPVLSDTEGEPRLRHLVTVRDFAGQPLRGLPAGTGARIAALLQGAHPTADWTRPQTWRADEGRLVEYLPLARRPVPAPGDFRPAS</sequence>
<dbReference type="EMBL" id="BAAATA010000009">
    <property type="protein sequence ID" value="GAA2485121.1"/>
    <property type="molecule type" value="Genomic_DNA"/>
</dbReference>
<comment type="caution">
    <text evidence="1">The sequence shown here is derived from an EMBL/GenBank/DDBJ whole genome shotgun (WGS) entry which is preliminary data.</text>
</comment>
<accession>A0ABN3LLR6</accession>